<feature type="domain" description="Cadherin" evidence="13">
    <location>
        <begin position="469"/>
        <end position="575"/>
    </location>
</feature>
<dbReference type="FunFam" id="2.60.40.60:FF:000018">
    <property type="entry name" value="Protocadherin gamma c3"/>
    <property type="match status" value="2"/>
</dbReference>
<evidence type="ECO:0000313" key="15">
    <source>
        <dbReference type="Proteomes" id="UP000198323"/>
    </source>
</evidence>
<comment type="subcellular location">
    <subcellularLocation>
        <location evidence="1">Membrane</location>
        <topology evidence="1">Single-pass membrane protein</topology>
    </subcellularLocation>
</comment>
<evidence type="ECO:0000256" key="8">
    <source>
        <dbReference type="ARBA" id="ARBA00023136"/>
    </source>
</evidence>
<dbReference type="InterPro" id="IPR002126">
    <property type="entry name" value="Cadherin-like_dom"/>
</dbReference>
<feature type="domain" description="Cadherin" evidence="13">
    <location>
        <begin position="259"/>
        <end position="363"/>
    </location>
</feature>
<evidence type="ECO:0000259" key="13">
    <source>
        <dbReference type="PROSITE" id="PS50268"/>
    </source>
</evidence>
<feature type="domain" description="Cadherin" evidence="13">
    <location>
        <begin position="1486"/>
        <end position="1590"/>
    </location>
</feature>
<keyword evidence="8 12" id="KW-0472">Membrane</keyword>
<feature type="region of interest" description="Disordered" evidence="11">
    <location>
        <begin position="1"/>
        <end position="23"/>
    </location>
</feature>
<dbReference type="GO" id="GO:0005509">
    <property type="term" value="F:calcium ion binding"/>
    <property type="evidence" value="ECO:0007669"/>
    <property type="project" value="UniProtKB-UniRule"/>
</dbReference>
<dbReference type="InterPro" id="IPR050174">
    <property type="entry name" value="Protocadherin/Cadherin-CA"/>
</dbReference>
<dbReference type="PROSITE" id="PS50268">
    <property type="entry name" value="CADHERIN_2"/>
    <property type="match status" value="12"/>
</dbReference>
<evidence type="ECO:0000256" key="5">
    <source>
        <dbReference type="ARBA" id="ARBA00022837"/>
    </source>
</evidence>
<evidence type="ECO:0000256" key="3">
    <source>
        <dbReference type="ARBA" id="ARBA00022729"/>
    </source>
</evidence>
<feature type="domain" description="Cadherin" evidence="13">
    <location>
        <begin position="1260"/>
        <end position="1364"/>
    </location>
</feature>
<comment type="caution">
    <text evidence="14">The sequence shown here is derived from an EMBL/GenBank/DDBJ whole genome shotgun (WGS) entry which is preliminary data.</text>
</comment>
<dbReference type="GO" id="GO:0007156">
    <property type="term" value="P:homophilic cell adhesion via plasma membrane adhesion molecules"/>
    <property type="evidence" value="ECO:0007669"/>
    <property type="project" value="InterPro"/>
</dbReference>
<dbReference type="InterPro" id="IPR032455">
    <property type="entry name" value="Cadherin_C"/>
</dbReference>
<keyword evidence="6" id="KW-0130">Cell adhesion</keyword>
<keyword evidence="3" id="KW-0732">Signal</keyword>
<proteinExistence type="predicted"/>
<reference evidence="14 15" key="1">
    <citation type="submission" date="2016-07" db="EMBL/GenBank/DDBJ databases">
        <title>Disparate Historic Effective Population Sizes Predicted by Modern Levels of Genome Diversity for the Scaled Quail (Callipepla squamata) and the Northern Bobwhite (Colinus virginianus): Inferences from First and Second Generation Draft Genome Assemblies for Sympatric New World Quail.</title>
        <authorList>
            <person name="Oldeschulte D.L."/>
            <person name="Halley Y.A."/>
            <person name="Bhattarai E.K."/>
            <person name="Brashear W.A."/>
            <person name="Hill J."/>
            <person name="Metz R.P."/>
            <person name="Johnson C.D."/>
            <person name="Rollins D."/>
            <person name="Peterson M.J."/>
            <person name="Bickhart D.M."/>
            <person name="Decker J.E."/>
            <person name="Seabury C.M."/>
        </authorList>
    </citation>
    <scope>NUCLEOTIDE SEQUENCE [LARGE SCALE GENOMIC DNA]</scope>
    <source>
        <strain evidence="14 15">Texas</strain>
        <tissue evidence="14">Leg muscle</tissue>
    </source>
</reference>
<feature type="domain" description="Cadherin" evidence="13">
    <location>
        <begin position="364"/>
        <end position="468"/>
    </location>
</feature>
<feature type="domain" description="Cadherin" evidence="13">
    <location>
        <begin position="1155"/>
        <end position="1259"/>
    </location>
</feature>
<sequence length="1708" mass="182964">MEAARKGRLQRRGTASGSRRGGGGCGDRRVLLWLVCVCVCESGAETLRYSVAEEMARDSVVGNVAQDLGLPPSQLAARKARVVSEGSEQRFRLDPRSGVLTLTETLDREHICPHSESCTLSFQLLLENPVQLIRGEVDVRDVNDNSPVFPEKEMVLEIIETASPGSHFPLQRARDKDVGINGLQNYSLSPNSHFSTVVEKVEDGEKYVELVLQKQLDREEQRELRLVLTATDGGSPPRLGTAEVRVVVLDANDNMPVFSREVYEVRVAENSPPGQLLVRVSATDPDDGSYGKVRYAFTEMTELSSELFNLNAATGEIRVTGNIDFEKAKKHKLRIKATDGGGLSAHCRVHVEVLDVNDNAPEITLSSVSASVHEDAPPRTVVAVLSVRDRDSGDNGRTECAVAGDVPFILTAAFAEHYELRTSAALDRETTAEYNVSVVATDWGRARLSARESVLVRIGDVNDNAPRFTQALYSMWVSENDAASVRIGSVKATDADAGANGRVRYALLREEGEEQTAVSVDAESGAVSVVRALDYEEVRAVEVTVSAADGGSPPRSATALLRVLVRDENDNAPVVLHPPPDGSAALGELVPRHARAGYLVAKVVAVDADAGQNAWLCYELAKATEPGLFRVGLHSGEVRTARAVGERDAARHRLVVLVRDRGRPPRSASATLAVALADGFSEGHLRASEEEPAAEPDGRLTLYLSVCLACVSALFVASAAAAVAAKVRRARRREPGTLPTFPQSAADSGAGSLPRSYVYDVRLAAGTVDSEFRFLGPLFPCFPAGLPQGAADQRSSLCSAGLGQQEGDWAAQLTSYISCELRAVRAGMACISSSQSGSVPNCSGIIGAQKSRASRSGRASVWARSRELGVFVAELLGPRAPSGSGASRGRRASLRAMEAARKGRLRRRGTASGSRRGGGGCGERRVLLWLVCVCVCESGAETLRYSVAEEMARDSVVGNVAQDLGLSPSQLAARKARVVSEGSEQRFRLDPRSGVLTLTETLDREHICPHSESCTVFFQLLLENPVQLIRGEVDVRDVNDNSPEFRKKDILLKILETASPGSRFPLETARDKDVGVNGVQNYSISPNSHFFLALEKEKDGGKYAELVLQRQLDREEQREIRLVLTATDGGSPPRLGTAEVRVVVLDANDNMPVFSREVYEVRVAENSPPGQLLVRVSATDPDDGSYGKVQYELTQTSERPQHLFDLNAETGEIRVSGNLDFEDAEKHHLVVTATDGGGLSAHSRVHVEVLDVNDNAPEITVSSVSASVPEDAPPRTVVAVLSVRDRDSGDNGRTECAVAGDVPFILTAAFAEHYELRTSAALDRETTAEYNVSVVATDWGRARLSARESVLVRIGDVNDNAPRFTQALYSMWVSENDAASVRIGSVKATDADAGANGRVRYALLREEGEEQTAVSVDAESGAVSVVRALDYEEVRAVEVTVSAADGGSPPRSATALLRVLVRDENDNAPVVLHPPPDGSAALGELVPRHARAGYLVAKVVAVDADAGQNAWLCYELAKATEPGLFRVGLHSGEVRTARAVGERDAARHRLVVLVRDRGRPPRSASATLAVALADGFSEGHLRASEEEPAAEPDGRLTLYLSVCLACVSALFVASAAAAVAAKVRRARRREPGTLPTFPQSAADSGAGSLPRSYVYDVRLAAGTVDSEFRFLGPLFPCFPAGLPQGAADQRSSLCSAGLGQQEGDWAAQ</sequence>
<evidence type="ECO:0000256" key="9">
    <source>
        <dbReference type="ARBA" id="ARBA00023180"/>
    </source>
</evidence>
<dbReference type="CDD" id="cd11304">
    <property type="entry name" value="Cadherin_repeat"/>
    <property type="match status" value="10"/>
</dbReference>
<dbReference type="InterPro" id="IPR015919">
    <property type="entry name" value="Cadherin-like_sf"/>
</dbReference>
<dbReference type="FunFam" id="2.60.40.60:FF:000251">
    <property type="entry name" value="Uncharacterized protein"/>
    <property type="match status" value="2"/>
</dbReference>
<evidence type="ECO:0000256" key="10">
    <source>
        <dbReference type="PROSITE-ProRule" id="PRU00043"/>
    </source>
</evidence>
<protein>
    <recommendedName>
        <fullName evidence="13">Cadherin domain-containing protein</fullName>
    </recommendedName>
</protein>
<dbReference type="Gene3D" id="2.60.40.60">
    <property type="entry name" value="Cadherins"/>
    <property type="match status" value="12"/>
</dbReference>
<dbReference type="GO" id="GO:0005886">
    <property type="term" value="C:plasma membrane"/>
    <property type="evidence" value="ECO:0007669"/>
    <property type="project" value="InterPro"/>
</dbReference>
<organism evidence="14 15">
    <name type="scientific">Callipepla squamata</name>
    <name type="common">Scaled quail</name>
    <dbReference type="NCBI Taxonomy" id="9009"/>
    <lineage>
        <taxon>Eukaryota</taxon>
        <taxon>Metazoa</taxon>
        <taxon>Chordata</taxon>
        <taxon>Craniata</taxon>
        <taxon>Vertebrata</taxon>
        <taxon>Euteleostomi</taxon>
        <taxon>Archelosauria</taxon>
        <taxon>Archosauria</taxon>
        <taxon>Dinosauria</taxon>
        <taxon>Saurischia</taxon>
        <taxon>Theropoda</taxon>
        <taxon>Coelurosauria</taxon>
        <taxon>Aves</taxon>
        <taxon>Neognathae</taxon>
        <taxon>Galloanserae</taxon>
        <taxon>Galliformes</taxon>
        <taxon>Odontophoridae</taxon>
        <taxon>Callipepla</taxon>
    </lineage>
</organism>
<keyword evidence="4" id="KW-0677">Repeat</keyword>
<keyword evidence="2 12" id="KW-0812">Transmembrane</keyword>
<dbReference type="SUPFAM" id="SSF49313">
    <property type="entry name" value="Cadherin-like"/>
    <property type="match status" value="12"/>
</dbReference>
<dbReference type="Pfam" id="PF08266">
    <property type="entry name" value="Cadherin_2"/>
    <property type="match status" value="2"/>
</dbReference>
<dbReference type="FunFam" id="2.60.40.60:FF:000002">
    <property type="entry name" value="Protocadherin alpha 2"/>
    <property type="match status" value="2"/>
</dbReference>
<accession>A0A226MFG7</accession>
<keyword evidence="9" id="KW-0325">Glycoprotein</keyword>
<dbReference type="EMBL" id="MCFN01001004">
    <property type="protein sequence ID" value="OXB54025.1"/>
    <property type="molecule type" value="Genomic_DNA"/>
</dbReference>
<dbReference type="FunFam" id="2.60.40.60:FF:000094">
    <property type="entry name" value="protocadherin gamma-C4 isoform X2"/>
    <property type="match status" value="2"/>
</dbReference>
<gene>
    <name evidence="14" type="ORF">ASZ78_007628</name>
</gene>
<dbReference type="OrthoDB" id="6252479at2759"/>
<feature type="domain" description="Cadherin" evidence="13">
    <location>
        <begin position="150"/>
        <end position="258"/>
    </location>
</feature>
<evidence type="ECO:0000256" key="6">
    <source>
        <dbReference type="ARBA" id="ARBA00022889"/>
    </source>
</evidence>
<feature type="domain" description="Cadherin" evidence="13">
    <location>
        <begin position="1046"/>
        <end position="1154"/>
    </location>
</feature>
<evidence type="ECO:0000256" key="4">
    <source>
        <dbReference type="ARBA" id="ARBA00022737"/>
    </source>
</evidence>
<feature type="non-terminal residue" evidence="14">
    <location>
        <position position="1708"/>
    </location>
</feature>
<dbReference type="InterPro" id="IPR020894">
    <property type="entry name" value="Cadherin_CS"/>
</dbReference>
<evidence type="ECO:0000256" key="11">
    <source>
        <dbReference type="SAM" id="MobiDB-lite"/>
    </source>
</evidence>
<feature type="domain" description="Cadherin" evidence="13">
    <location>
        <begin position="91"/>
        <end position="149"/>
    </location>
</feature>
<name>A0A226MFG7_CALSU</name>
<evidence type="ECO:0000256" key="12">
    <source>
        <dbReference type="SAM" id="Phobius"/>
    </source>
</evidence>
<dbReference type="STRING" id="9009.A0A226MFG7"/>
<dbReference type="PROSITE" id="PS00232">
    <property type="entry name" value="CADHERIN_1"/>
    <property type="match status" value="6"/>
</dbReference>
<feature type="compositionally biased region" description="Basic residues" evidence="11">
    <location>
        <begin position="1"/>
        <end position="11"/>
    </location>
</feature>
<dbReference type="PANTHER" id="PTHR24028">
    <property type="entry name" value="CADHERIN-87A"/>
    <property type="match status" value="1"/>
</dbReference>
<evidence type="ECO:0000256" key="2">
    <source>
        <dbReference type="ARBA" id="ARBA00022692"/>
    </source>
</evidence>
<dbReference type="PRINTS" id="PR00205">
    <property type="entry name" value="CADHERIN"/>
</dbReference>
<dbReference type="Proteomes" id="UP000198323">
    <property type="component" value="Unassembled WGS sequence"/>
</dbReference>
<dbReference type="FunFam" id="2.60.40.60:FF:000185">
    <property type="entry name" value="Protocadherin 2 alpha c"/>
    <property type="match status" value="2"/>
</dbReference>
<keyword evidence="5 10" id="KW-0106">Calcium</keyword>
<feature type="domain" description="Cadherin" evidence="13">
    <location>
        <begin position="987"/>
        <end position="1045"/>
    </location>
</feature>
<dbReference type="FunFam" id="2.60.40.60:FF:000006">
    <property type="entry name" value="Protocadherin alpha 2"/>
    <property type="match status" value="2"/>
</dbReference>
<feature type="domain" description="Cadherin" evidence="13">
    <location>
        <begin position="1365"/>
        <end position="1471"/>
    </location>
</feature>
<evidence type="ECO:0000313" key="14">
    <source>
        <dbReference type="EMBL" id="OXB54025.1"/>
    </source>
</evidence>
<dbReference type="PANTHER" id="PTHR24028:SF329">
    <property type="entry name" value="CADHERIN DOMAIN-CONTAINING PROTEIN"/>
    <property type="match status" value="1"/>
</dbReference>
<evidence type="ECO:0000256" key="1">
    <source>
        <dbReference type="ARBA" id="ARBA00004167"/>
    </source>
</evidence>
<dbReference type="InterPro" id="IPR013164">
    <property type="entry name" value="Cadherin_N"/>
</dbReference>
<dbReference type="Pfam" id="PF16492">
    <property type="entry name" value="Cadherin_C_2"/>
    <property type="match status" value="2"/>
</dbReference>
<keyword evidence="15" id="KW-1185">Reference proteome</keyword>
<dbReference type="SMART" id="SM00112">
    <property type="entry name" value="CA"/>
    <property type="match status" value="12"/>
</dbReference>
<evidence type="ECO:0000256" key="7">
    <source>
        <dbReference type="ARBA" id="ARBA00022989"/>
    </source>
</evidence>
<feature type="domain" description="Cadherin" evidence="13">
    <location>
        <begin position="590"/>
        <end position="694"/>
    </location>
</feature>
<dbReference type="Pfam" id="PF00028">
    <property type="entry name" value="Cadherin"/>
    <property type="match status" value="10"/>
</dbReference>
<feature type="transmembrane region" description="Helical" evidence="12">
    <location>
        <begin position="1598"/>
        <end position="1621"/>
    </location>
</feature>
<keyword evidence="7 12" id="KW-1133">Transmembrane helix</keyword>